<proteinExistence type="predicted"/>
<dbReference type="AlphaFoldDB" id="A0AAF0DDK1"/>
<accession>A0AAF0DDK1</accession>
<dbReference type="Proteomes" id="UP001219355">
    <property type="component" value="Chromosome 1"/>
</dbReference>
<reference evidence="1" key="1">
    <citation type="submission" date="2023-03" db="EMBL/GenBank/DDBJ databases">
        <title>Emydomyces testavorans Genome Sequence.</title>
        <authorList>
            <person name="Hoyer L."/>
        </authorList>
    </citation>
    <scope>NUCLEOTIDE SEQUENCE</scope>
    <source>
        <strain evidence="1">16-2883</strain>
    </source>
</reference>
<evidence type="ECO:0000313" key="1">
    <source>
        <dbReference type="EMBL" id="WEW55567.1"/>
    </source>
</evidence>
<gene>
    <name evidence="1" type="ORF">PRK78_000998</name>
</gene>
<keyword evidence="2" id="KW-1185">Reference proteome</keyword>
<sequence>MIACYLPTDKDVVNMMMTCRHFRQTLSPPNSGIWRSMFLDEYDPPPPDKSSLEIKWEYQFRSIILRKHVSFAKGEKARETLWLQCISTLINESFTYFPEDDFEWGRPSANIPVIEKALQDSEFLHRPVVGYNLQKTFKPSSSFLGIQICLTYLAVRLDRPFRALREDYDIGIAYGVGQNIGKSLLKGENLDLEQFLHIRNFWKRHLTSREEYTFHSSYKCISPGSRPKPWDVNFERRLDVMSNWTGYYSCIHPYVGMDDLIERQSCADFATHWDKIPQVYLHLTCASIDSRWPKVFEGVFPYLASVTPENRLWFSGSQWIDGDDYDYWVTGFLEYLPERQGGFPDFQRICFVIFDFSEAGEDEVRGVPFSEKWDLTEWGHYFEWAIGYEGLLLPAGRIMMGRWRDLLSEEWDGGPFIFWETY</sequence>
<name>A0AAF0DDK1_9EURO</name>
<evidence type="ECO:0000313" key="2">
    <source>
        <dbReference type="Proteomes" id="UP001219355"/>
    </source>
</evidence>
<organism evidence="1 2">
    <name type="scientific">Emydomyces testavorans</name>
    <dbReference type="NCBI Taxonomy" id="2070801"/>
    <lineage>
        <taxon>Eukaryota</taxon>
        <taxon>Fungi</taxon>
        <taxon>Dikarya</taxon>
        <taxon>Ascomycota</taxon>
        <taxon>Pezizomycotina</taxon>
        <taxon>Eurotiomycetes</taxon>
        <taxon>Eurotiomycetidae</taxon>
        <taxon>Onygenales</taxon>
        <taxon>Nannizziopsiaceae</taxon>
        <taxon>Emydomyces</taxon>
    </lineage>
</organism>
<evidence type="ECO:0008006" key="3">
    <source>
        <dbReference type="Google" id="ProtNLM"/>
    </source>
</evidence>
<protein>
    <recommendedName>
        <fullName evidence="3">F-box domain-containing protein</fullName>
    </recommendedName>
</protein>
<dbReference type="EMBL" id="CP120627">
    <property type="protein sequence ID" value="WEW55567.1"/>
    <property type="molecule type" value="Genomic_DNA"/>
</dbReference>